<comment type="caution">
    <text evidence="1">The sequence shown here is derived from an EMBL/GenBank/DDBJ whole genome shotgun (WGS) entry which is preliminary data.</text>
</comment>
<dbReference type="GeneID" id="81460829"/>
<accession>A0A9W9S5U8</accession>
<proteinExistence type="predicted"/>
<reference evidence="1" key="2">
    <citation type="journal article" date="2023" name="IMA Fungus">
        <title>Comparative genomic study of the Penicillium genus elucidates a diverse pangenome and 15 lateral gene transfer events.</title>
        <authorList>
            <person name="Petersen C."/>
            <person name="Sorensen T."/>
            <person name="Nielsen M.R."/>
            <person name="Sondergaard T.E."/>
            <person name="Sorensen J.L."/>
            <person name="Fitzpatrick D.A."/>
            <person name="Frisvad J.C."/>
            <person name="Nielsen K.L."/>
        </authorList>
    </citation>
    <scope>NUCLEOTIDE SEQUENCE</scope>
    <source>
        <strain evidence="1">IBT 3081</strain>
    </source>
</reference>
<dbReference type="RefSeq" id="XP_056577896.1">
    <property type="nucleotide sequence ID" value="XM_056721646.1"/>
</dbReference>
<dbReference type="Proteomes" id="UP001147752">
    <property type="component" value="Unassembled WGS sequence"/>
</dbReference>
<protein>
    <submittedName>
        <fullName evidence="1">Uncharacterized protein</fullName>
    </submittedName>
</protein>
<gene>
    <name evidence="1" type="ORF">N7517_003916</name>
</gene>
<name>A0A9W9S5U8_9EURO</name>
<dbReference type="AlphaFoldDB" id="A0A9W9S5U8"/>
<evidence type="ECO:0000313" key="2">
    <source>
        <dbReference type="Proteomes" id="UP001147752"/>
    </source>
</evidence>
<keyword evidence="2" id="KW-1185">Reference proteome</keyword>
<organism evidence="1 2">
    <name type="scientific">Penicillium concentricum</name>
    <dbReference type="NCBI Taxonomy" id="293559"/>
    <lineage>
        <taxon>Eukaryota</taxon>
        <taxon>Fungi</taxon>
        <taxon>Dikarya</taxon>
        <taxon>Ascomycota</taxon>
        <taxon>Pezizomycotina</taxon>
        <taxon>Eurotiomycetes</taxon>
        <taxon>Eurotiomycetidae</taxon>
        <taxon>Eurotiales</taxon>
        <taxon>Aspergillaceae</taxon>
        <taxon>Penicillium</taxon>
    </lineage>
</organism>
<dbReference type="EMBL" id="JAPZBT010000002">
    <property type="protein sequence ID" value="KAJ5371910.1"/>
    <property type="molecule type" value="Genomic_DNA"/>
</dbReference>
<evidence type="ECO:0000313" key="1">
    <source>
        <dbReference type="EMBL" id="KAJ5371910.1"/>
    </source>
</evidence>
<sequence length="67" mass="7448">MMVFKSSITNPPNYKSLVRTRVSAIDMDICVAIFLEGSYSGVHMIRLGYARNAFVNSDCTTEYGSMS</sequence>
<reference evidence="1" key="1">
    <citation type="submission" date="2022-12" db="EMBL/GenBank/DDBJ databases">
        <authorList>
            <person name="Petersen C."/>
        </authorList>
    </citation>
    <scope>NUCLEOTIDE SEQUENCE</scope>
    <source>
        <strain evidence="1">IBT 3081</strain>
    </source>
</reference>